<organism evidence="2 3">
    <name type="scientific">Ascaris lumbricoides</name>
    <name type="common">Giant roundworm</name>
    <dbReference type="NCBI Taxonomy" id="6252"/>
    <lineage>
        <taxon>Eukaryota</taxon>
        <taxon>Metazoa</taxon>
        <taxon>Ecdysozoa</taxon>
        <taxon>Nematoda</taxon>
        <taxon>Chromadorea</taxon>
        <taxon>Rhabditida</taxon>
        <taxon>Spirurina</taxon>
        <taxon>Ascaridomorpha</taxon>
        <taxon>Ascaridoidea</taxon>
        <taxon>Ascarididae</taxon>
        <taxon>Ascaris</taxon>
    </lineage>
</organism>
<dbReference type="PANTHER" id="PTHR21622:SF4">
    <property type="entry name" value="CHCH DOMAIN-CONTAINING PROTEIN-RELATED"/>
    <property type="match status" value="1"/>
</dbReference>
<keyword evidence="2" id="KW-1185">Reference proteome</keyword>
<dbReference type="WBParaSite" id="ALUE_0002053401-mRNA-1">
    <property type="protein sequence ID" value="ALUE_0002053401-mRNA-1"/>
    <property type="gene ID" value="ALUE_0002053401"/>
</dbReference>
<name>A0A0M3IP56_ASCLU</name>
<dbReference type="InterPro" id="IPR039289">
    <property type="entry name" value="CHCHD4"/>
</dbReference>
<protein>
    <submittedName>
        <fullName evidence="3">CHCH domain-containing protein</fullName>
    </submittedName>
</protein>
<dbReference type="GO" id="GO:0045041">
    <property type="term" value="P:protein import into mitochondrial intermembrane space"/>
    <property type="evidence" value="ECO:0007669"/>
    <property type="project" value="InterPro"/>
</dbReference>
<dbReference type="Proteomes" id="UP000036681">
    <property type="component" value="Unplaced"/>
</dbReference>
<accession>A0A0M3IP56</accession>
<reference evidence="3" key="1">
    <citation type="submission" date="2017-02" db="UniProtKB">
        <authorList>
            <consortium name="WormBaseParasite"/>
        </authorList>
    </citation>
    <scope>IDENTIFICATION</scope>
</reference>
<evidence type="ECO:0000313" key="2">
    <source>
        <dbReference type="Proteomes" id="UP000036681"/>
    </source>
</evidence>
<sequence length="114" mass="13084">MGNRLDKPSNEDDRNTKHVLLRMSEAEYWEPLKNKSIAEYLDENDETREIGILPNGDINLDCSCLQSALAHRCGSLLRDAILCFNNSKASPRGIDCDELFLRQIECREFYENSS</sequence>
<evidence type="ECO:0000256" key="1">
    <source>
        <dbReference type="ARBA" id="ARBA00023157"/>
    </source>
</evidence>
<dbReference type="AlphaFoldDB" id="A0A0M3IP56"/>
<dbReference type="GO" id="GO:0005758">
    <property type="term" value="C:mitochondrial intermembrane space"/>
    <property type="evidence" value="ECO:0007669"/>
    <property type="project" value="TreeGrafter"/>
</dbReference>
<proteinExistence type="predicted"/>
<dbReference type="PANTHER" id="PTHR21622">
    <property type="entry name" value="COILED-COIL-HELIX-COILED-COIL-HELIX DOMAIN CONTAINING 4"/>
    <property type="match status" value="1"/>
</dbReference>
<dbReference type="GO" id="GO:0015035">
    <property type="term" value="F:protein-disulfide reductase activity"/>
    <property type="evidence" value="ECO:0007669"/>
    <property type="project" value="InterPro"/>
</dbReference>
<evidence type="ECO:0000313" key="3">
    <source>
        <dbReference type="WBParaSite" id="ALUE_0002053401-mRNA-1"/>
    </source>
</evidence>
<dbReference type="Gene3D" id="1.10.287.2900">
    <property type="match status" value="1"/>
</dbReference>
<keyword evidence="1" id="KW-1015">Disulfide bond</keyword>